<dbReference type="STRING" id="568899.SAMN05192534_11130"/>
<dbReference type="NCBIfam" id="TIGR01891">
    <property type="entry name" value="amidohydrolases"/>
    <property type="match status" value="1"/>
</dbReference>
<dbReference type="Pfam" id="PF07687">
    <property type="entry name" value="M20_dimer"/>
    <property type="match status" value="1"/>
</dbReference>
<feature type="domain" description="Peptidase M20 dimerisation" evidence="3">
    <location>
        <begin position="189"/>
        <end position="281"/>
    </location>
</feature>
<dbReference type="Gene3D" id="3.40.630.10">
    <property type="entry name" value="Zn peptidases"/>
    <property type="match status" value="1"/>
</dbReference>
<evidence type="ECO:0000313" key="5">
    <source>
        <dbReference type="Proteomes" id="UP000199163"/>
    </source>
</evidence>
<dbReference type="InterPro" id="IPR036264">
    <property type="entry name" value="Bact_exopeptidase_dim_dom"/>
</dbReference>
<dbReference type="EMBL" id="FNDK01000011">
    <property type="protein sequence ID" value="SDH76881.1"/>
    <property type="molecule type" value="Genomic_DNA"/>
</dbReference>
<evidence type="ECO:0000256" key="1">
    <source>
        <dbReference type="ARBA" id="ARBA00022801"/>
    </source>
</evidence>
<reference evidence="4 5" key="1">
    <citation type="submission" date="2016-10" db="EMBL/GenBank/DDBJ databases">
        <authorList>
            <person name="de Groot N.N."/>
        </authorList>
    </citation>
    <scope>NUCLEOTIDE SEQUENCE [LARGE SCALE GENOMIC DNA]</scope>
    <source>
        <strain evidence="4 5">DSM 21632</strain>
    </source>
</reference>
<name>A0A1G8F429_9BACI</name>
<dbReference type="GO" id="GO:0050118">
    <property type="term" value="F:N-acetyldiaminopimelate deacetylase activity"/>
    <property type="evidence" value="ECO:0007669"/>
    <property type="project" value="UniProtKB-ARBA"/>
</dbReference>
<dbReference type="InterPro" id="IPR011650">
    <property type="entry name" value="Peptidase_M20_dimer"/>
</dbReference>
<feature type="binding site" evidence="2">
    <location>
        <position position="166"/>
    </location>
    <ligand>
        <name>Mn(2+)</name>
        <dbReference type="ChEBI" id="CHEBI:29035"/>
        <label>2</label>
    </ligand>
</feature>
<dbReference type="Proteomes" id="UP000199163">
    <property type="component" value="Unassembled WGS sequence"/>
</dbReference>
<dbReference type="SUPFAM" id="SSF53187">
    <property type="entry name" value="Zn-dependent exopeptidases"/>
    <property type="match status" value="1"/>
</dbReference>
<dbReference type="AlphaFoldDB" id="A0A1G8F429"/>
<proteinExistence type="predicted"/>
<comment type="cofactor">
    <cofactor evidence="2">
        <name>Mn(2+)</name>
        <dbReference type="ChEBI" id="CHEBI:29035"/>
    </cofactor>
    <text evidence="2">The Mn(2+) ion enhances activity.</text>
</comment>
<feature type="binding site" evidence="2">
    <location>
        <position position="141"/>
    </location>
    <ligand>
        <name>Mn(2+)</name>
        <dbReference type="ChEBI" id="CHEBI:29035"/>
        <label>2</label>
    </ligand>
</feature>
<evidence type="ECO:0000259" key="3">
    <source>
        <dbReference type="Pfam" id="PF07687"/>
    </source>
</evidence>
<dbReference type="InterPro" id="IPR002933">
    <property type="entry name" value="Peptidase_M20"/>
</dbReference>
<protein>
    <submittedName>
        <fullName evidence="4">Amidohydrolase</fullName>
    </submittedName>
</protein>
<keyword evidence="5" id="KW-1185">Reference proteome</keyword>
<keyword evidence="1 4" id="KW-0378">Hydrolase</keyword>
<dbReference type="SUPFAM" id="SSF55031">
    <property type="entry name" value="Bacterial exopeptidase dimerisation domain"/>
    <property type="match status" value="1"/>
</dbReference>
<dbReference type="GO" id="GO:0046872">
    <property type="term" value="F:metal ion binding"/>
    <property type="evidence" value="ECO:0007669"/>
    <property type="project" value="UniProtKB-KW"/>
</dbReference>
<evidence type="ECO:0000256" key="2">
    <source>
        <dbReference type="PIRSR" id="PIRSR005962-1"/>
    </source>
</evidence>
<sequence>MMDNTKLNQEVKEMQQQVVDWRRHFHRYPELSFQEEETSQYIYDTLQSFGNLEVSRPTPTSVMARLIGKEDGKTLAIRADIDALPIAEESTFDYASEREGVMHACGHDGHAAMLLGTAKILSRYQEEINGEVRFLFEHAEEAFPGGGKEMVEAGAMEGVDYVIGAHVASTIDVGQTAVTYGPMTAAADGFWVTIQGKGGHGALPHDTVDSIAVGAQVVSNLQQIVSRNIDPIDSAVLTIGEFHAGEAGNIVADSVKFSGIVRTFDPKYRKQIEQLMHRVIKGVTEAHGAAYTMEYKNGYASIQNDEYVTKVVEDTITELYGEDTIIHEKPQMIAEDFSAFSNEAPGTYFKVGARNEEKGIVYPHHHPKFTFDEQALEHGMKIFVNAVHKFLNES</sequence>
<dbReference type="PANTHER" id="PTHR11014:SF63">
    <property type="entry name" value="METALLOPEPTIDASE, PUTATIVE (AFU_ORTHOLOGUE AFUA_6G09600)-RELATED"/>
    <property type="match status" value="1"/>
</dbReference>
<evidence type="ECO:0000313" key="4">
    <source>
        <dbReference type="EMBL" id="SDH76881.1"/>
    </source>
</evidence>
<dbReference type="PIRSF" id="PIRSF005962">
    <property type="entry name" value="Pept_M20D_amidohydro"/>
    <property type="match status" value="1"/>
</dbReference>
<dbReference type="PANTHER" id="PTHR11014">
    <property type="entry name" value="PEPTIDASE M20 FAMILY MEMBER"/>
    <property type="match status" value="1"/>
</dbReference>
<accession>A0A1G8F429</accession>
<keyword evidence="2" id="KW-0479">Metal-binding</keyword>
<dbReference type="Pfam" id="PF01546">
    <property type="entry name" value="Peptidase_M20"/>
    <property type="match status" value="1"/>
</dbReference>
<organism evidence="4 5">
    <name type="scientific">Alteribacillus persepolensis</name>
    <dbReference type="NCBI Taxonomy" id="568899"/>
    <lineage>
        <taxon>Bacteria</taxon>
        <taxon>Bacillati</taxon>
        <taxon>Bacillota</taxon>
        <taxon>Bacilli</taxon>
        <taxon>Bacillales</taxon>
        <taxon>Bacillaceae</taxon>
        <taxon>Alteribacillus</taxon>
    </lineage>
</organism>
<feature type="binding site" evidence="2">
    <location>
        <position position="107"/>
    </location>
    <ligand>
        <name>Mn(2+)</name>
        <dbReference type="ChEBI" id="CHEBI:29035"/>
        <label>2</label>
    </ligand>
</feature>
<dbReference type="GO" id="GO:0019877">
    <property type="term" value="P:diaminopimelate biosynthetic process"/>
    <property type="evidence" value="ECO:0007669"/>
    <property type="project" value="UniProtKB-ARBA"/>
</dbReference>
<feature type="binding site" evidence="2">
    <location>
        <position position="105"/>
    </location>
    <ligand>
        <name>Mn(2+)</name>
        <dbReference type="ChEBI" id="CHEBI:29035"/>
        <label>2</label>
    </ligand>
</feature>
<gene>
    <name evidence="4" type="ORF">SAMN05192534_11130</name>
</gene>
<dbReference type="FunFam" id="3.30.70.360:FF:000001">
    <property type="entry name" value="N-acetyldiaminopimelate deacetylase"/>
    <property type="match status" value="1"/>
</dbReference>
<feature type="binding site" evidence="2">
    <location>
        <position position="365"/>
    </location>
    <ligand>
        <name>Mn(2+)</name>
        <dbReference type="ChEBI" id="CHEBI:29035"/>
        <label>2</label>
    </ligand>
</feature>
<dbReference type="Gene3D" id="3.30.70.360">
    <property type="match status" value="1"/>
</dbReference>
<keyword evidence="2" id="KW-0464">Manganese</keyword>
<dbReference type="InterPro" id="IPR017439">
    <property type="entry name" value="Amidohydrolase"/>
</dbReference>